<dbReference type="Pfam" id="PF02522">
    <property type="entry name" value="Antibiotic_NAT"/>
    <property type="match status" value="1"/>
</dbReference>
<comment type="similarity">
    <text evidence="1 5">Belongs to the antibiotic N-acetyltransferase family.</text>
</comment>
<evidence type="ECO:0000256" key="3">
    <source>
        <dbReference type="ARBA" id="ARBA00022679"/>
    </source>
</evidence>
<evidence type="ECO:0000313" key="6">
    <source>
        <dbReference type="EMBL" id="GLX77642.1"/>
    </source>
</evidence>
<dbReference type="Proteomes" id="UP001157186">
    <property type="component" value="Unassembled WGS sequence"/>
</dbReference>
<evidence type="ECO:0000256" key="5">
    <source>
        <dbReference type="RuleBase" id="RU365031"/>
    </source>
</evidence>
<evidence type="ECO:0000256" key="2">
    <source>
        <dbReference type="ARBA" id="ARBA00012882"/>
    </source>
</evidence>
<dbReference type="RefSeq" id="WP_284243514.1">
    <property type="nucleotide sequence ID" value="NZ_BSST01000001.1"/>
</dbReference>
<dbReference type="EC" id="2.3.1.-" evidence="5"/>
<evidence type="ECO:0000256" key="4">
    <source>
        <dbReference type="ARBA" id="ARBA00023315"/>
    </source>
</evidence>
<comment type="caution">
    <text evidence="6">The sequence shown here is derived from an EMBL/GenBank/DDBJ whole genome shotgun (WGS) entry which is preliminary data.</text>
</comment>
<name>A0ABQ6GSM3_9GAMM</name>
<protein>
    <recommendedName>
        <fullName evidence="2 5">Aminoglycoside N(3)-acetyltransferase</fullName>
        <ecNumber evidence="5">2.3.1.-</ecNumber>
    </recommendedName>
</protein>
<dbReference type="PANTHER" id="PTHR11104">
    <property type="entry name" value="AMINOGLYCOSIDE N3-ACETYLTRANSFERASE"/>
    <property type="match status" value="1"/>
</dbReference>
<dbReference type="InterPro" id="IPR003679">
    <property type="entry name" value="Amioglycoside_AcTrfase"/>
</dbReference>
<keyword evidence="5" id="KW-0046">Antibiotic resistance</keyword>
<proteinExistence type="inferred from homology"/>
<organism evidence="6 7">
    <name type="scientific">Thalassotalea insulae</name>
    <dbReference type="NCBI Taxonomy" id="2056778"/>
    <lineage>
        <taxon>Bacteria</taxon>
        <taxon>Pseudomonadati</taxon>
        <taxon>Pseudomonadota</taxon>
        <taxon>Gammaproteobacteria</taxon>
        <taxon>Alteromonadales</taxon>
        <taxon>Colwelliaceae</taxon>
        <taxon>Thalassotalea</taxon>
    </lineage>
</organism>
<dbReference type="PANTHER" id="PTHR11104:SF0">
    <property type="entry name" value="SPBETA PROPHAGE-DERIVED AMINOGLYCOSIDE N(3')-ACETYLTRANSFERASE-LIKE PROTEIN YOKD"/>
    <property type="match status" value="1"/>
</dbReference>
<evidence type="ECO:0000313" key="7">
    <source>
        <dbReference type="Proteomes" id="UP001157186"/>
    </source>
</evidence>
<evidence type="ECO:0000256" key="1">
    <source>
        <dbReference type="ARBA" id="ARBA00006383"/>
    </source>
</evidence>
<keyword evidence="4 5" id="KW-0012">Acyltransferase</keyword>
<dbReference type="SUPFAM" id="SSF110710">
    <property type="entry name" value="TTHA0583/YokD-like"/>
    <property type="match status" value="1"/>
</dbReference>
<gene>
    <name evidence="6" type="ORF">tinsulaeT_09820</name>
</gene>
<dbReference type="InterPro" id="IPR028345">
    <property type="entry name" value="Antibiotic_NAT-like"/>
</dbReference>
<dbReference type="EMBL" id="BSST01000001">
    <property type="protein sequence ID" value="GLX77642.1"/>
    <property type="molecule type" value="Genomic_DNA"/>
</dbReference>
<keyword evidence="3 5" id="KW-0808">Transferase</keyword>
<accession>A0ABQ6GSM3</accession>
<sequence>MHDYTQQDISNALKNIGISKGDILFSHSNVGFFGIPKGLRSHENIFNTLLDGVFDVIGAEGTLVVPTFTYSHSNGLPFDVDNTPSTCGFFTEMLRKHPGACRSLDANISVAAIGQKAMELTQNLPQNSYGEDSFFDRFYKANGIICNFNFDAGSTFIHYVERCLKVPYRYDKTFEGMVIQQGKIFNKKSIIWVRDLELKNSEANFEKFNSLAVNTLKYKKCNVGRGMIGAISAKDTFELIKQNIKSSPNLLLQKTT</sequence>
<reference evidence="6 7" key="1">
    <citation type="submission" date="2023-03" db="EMBL/GenBank/DDBJ databases">
        <title>Draft genome sequence of Thalassotalea insulae KCTC 62186T.</title>
        <authorList>
            <person name="Sawabe T."/>
        </authorList>
    </citation>
    <scope>NUCLEOTIDE SEQUENCE [LARGE SCALE GENOMIC DNA]</scope>
    <source>
        <strain evidence="6 7">KCTC 62186</strain>
    </source>
</reference>
<comment type="catalytic activity">
    <reaction evidence="5">
        <text>a 2-deoxystreptamine antibiotic + acetyl-CoA = an N(3)-acetyl-2-deoxystreptamine antibiotic + CoA + H(+)</text>
        <dbReference type="Rhea" id="RHEA:12665"/>
        <dbReference type="ChEBI" id="CHEBI:15378"/>
        <dbReference type="ChEBI" id="CHEBI:57287"/>
        <dbReference type="ChEBI" id="CHEBI:57288"/>
        <dbReference type="ChEBI" id="CHEBI:57921"/>
        <dbReference type="ChEBI" id="CHEBI:77452"/>
        <dbReference type="EC" id="2.3.1.81"/>
    </reaction>
</comment>
<keyword evidence="7" id="KW-1185">Reference proteome</keyword>